<protein>
    <submittedName>
        <fullName evidence="2">Uncharacterized protein</fullName>
    </submittedName>
</protein>
<evidence type="ECO:0000256" key="1">
    <source>
        <dbReference type="SAM" id="Coils"/>
    </source>
</evidence>
<dbReference type="AlphaFoldDB" id="A0A9D4LR76"/>
<feature type="coiled-coil region" evidence="1">
    <location>
        <begin position="6"/>
        <end position="33"/>
    </location>
</feature>
<proteinExistence type="predicted"/>
<comment type="caution">
    <text evidence="2">The sequence shown here is derived from an EMBL/GenBank/DDBJ whole genome shotgun (WGS) entry which is preliminary data.</text>
</comment>
<dbReference type="Proteomes" id="UP000828390">
    <property type="component" value="Unassembled WGS sequence"/>
</dbReference>
<evidence type="ECO:0000313" key="2">
    <source>
        <dbReference type="EMBL" id="KAH3862536.1"/>
    </source>
</evidence>
<dbReference type="PANTHER" id="PTHR19963">
    <property type="entry name" value="CCHC-TYPE DOMAIN-CONTAINING PROTEIN"/>
    <property type="match status" value="1"/>
</dbReference>
<accession>A0A9D4LR76</accession>
<organism evidence="2 3">
    <name type="scientific">Dreissena polymorpha</name>
    <name type="common">Zebra mussel</name>
    <name type="synonym">Mytilus polymorpha</name>
    <dbReference type="NCBI Taxonomy" id="45954"/>
    <lineage>
        <taxon>Eukaryota</taxon>
        <taxon>Metazoa</taxon>
        <taxon>Spiralia</taxon>
        <taxon>Lophotrochozoa</taxon>
        <taxon>Mollusca</taxon>
        <taxon>Bivalvia</taxon>
        <taxon>Autobranchia</taxon>
        <taxon>Heteroconchia</taxon>
        <taxon>Euheterodonta</taxon>
        <taxon>Imparidentia</taxon>
        <taxon>Neoheterodontei</taxon>
        <taxon>Myida</taxon>
        <taxon>Dreissenoidea</taxon>
        <taxon>Dreissenidae</taxon>
        <taxon>Dreissena</taxon>
    </lineage>
</organism>
<sequence length="264" mass="29962">MAQGGDASLLEAMERLKRENEALVKKCETLTLEKELDRLERDKIQTRFSTPGLETETPKPQSKLFIPGENVTTRKKTSLKPSASVKAATYDGQSSWRDYRAHFETCAEINQWDYNDKGLYLAVSLRGQAQGVLGNLAHNSRDFDSLLQALEERFAPPDQTELYRVQLRDRRQKASETLGELGQDIRRLNNLAYPSAPADLKETLAKDQFLDALQSADMRLRIKQVRPVSLNDAIRHAVELEAFYRAERTKPDRHVSAVGTDDDN</sequence>
<keyword evidence="3" id="KW-1185">Reference proteome</keyword>
<dbReference type="EMBL" id="JAIWYP010000002">
    <property type="protein sequence ID" value="KAH3862536.1"/>
    <property type="molecule type" value="Genomic_DNA"/>
</dbReference>
<gene>
    <name evidence="2" type="ORF">DPMN_025503</name>
</gene>
<keyword evidence="1" id="KW-0175">Coiled coil</keyword>
<name>A0A9D4LR76_DREPO</name>
<dbReference type="PANTHER" id="PTHR19963:SF30">
    <property type="entry name" value="ENDONUCLEASE_EXONUCLEASE_PHOSPHATASE DOMAIN-CONTAINING PROTEIN"/>
    <property type="match status" value="1"/>
</dbReference>
<reference evidence="2" key="2">
    <citation type="submission" date="2020-11" db="EMBL/GenBank/DDBJ databases">
        <authorList>
            <person name="McCartney M.A."/>
            <person name="Auch B."/>
            <person name="Kono T."/>
            <person name="Mallez S."/>
            <person name="Becker A."/>
            <person name="Gohl D.M."/>
            <person name="Silverstein K.A.T."/>
            <person name="Koren S."/>
            <person name="Bechman K.B."/>
            <person name="Herman A."/>
            <person name="Abrahante J.E."/>
            <person name="Garbe J."/>
        </authorList>
    </citation>
    <scope>NUCLEOTIDE SEQUENCE</scope>
    <source>
        <strain evidence="2">Duluth1</strain>
        <tissue evidence="2">Whole animal</tissue>
    </source>
</reference>
<evidence type="ECO:0000313" key="3">
    <source>
        <dbReference type="Proteomes" id="UP000828390"/>
    </source>
</evidence>
<reference evidence="2" key="1">
    <citation type="journal article" date="2019" name="bioRxiv">
        <title>The Genome of the Zebra Mussel, Dreissena polymorpha: A Resource for Invasive Species Research.</title>
        <authorList>
            <person name="McCartney M.A."/>
            <person name="Auch B."/>
            <person name="Kono T."/>
            <person name="Mallez S."/>
            <person name="Zhang Y."/>
            <person name="Obille A."/>
            <person name="Becker A."/>
            <person name="Abrahante J.E."/>
            <person name="Garbe J."/>
            <person name="Badalamenti J.P."/>
            <person name="Herman A."/>
            <person name="Mangelson H."/>
            <person name="Liachko I."/>
            <person name="Sullivan S."/>
            <person name="Sone E.D."/>
            <person name="Koren S."/>
            <person name="Silverstein K.A.T."/>
            <person name="Beckman K.B."/>
            <person name="Gohl D.M."/>
        </authorList>
    </citation>
    <scope>NUCLEOTIDE SEQUENCE</scope>
    <source>
        <strain evidence="2">Duluth1</strain>
        <tissue evidence="2">Whole animal</tissue>
    </source>
</reference>